<feature type="transmembrane region" description="Helical" evidence="5">
    <location>
        <begin position="36"/>
        <end position="57"/>
    </location>
</feature>
<keyword evidence="2 5" id="KW-0812">Transmembrane</keyword>
<dbReference type="Proteomes" id="UP000309215">
    <property type="component" value="Unassembled WGS sequence"/>
</dbReference>
<evidence type="ECO:0000256" key="2">
    <source>
        <dbReference type="ARBA" id="ARBA00022692"/>
    </source>
</evidence>
<organism evidence="7 8">
    <name type="scientific">Polyangium fumosum</name>
    <dbReference type="NCBI Taxonomy" id="889272"/>
    <lineage>
        <taxon>Bacteria</taxon>
        <taxon>Pseudomonadati</taxon>
        <taxon>Myxococcota</taxon>
        <taxon>Polyangia</taxon>
        <taxon>Polyangiales</taxon>
        <taxon>Polyangiaceae</taxon>
        <taxon>Polyangium</taxon>
    </lineage>
</organism>
<dbReference type="InterPro" id="IPR050307">
    <property type="entry name" value="Sterol_Desaturase_Related"/>
</dbReference>
<dbReference type="GO" id="GO:0008610">
    <property type="term" value="P:lipid biosynthetic process"/>
    <property type="evidence" value="ECO:0007669"/>
    <property type="project" value="InterPro"/>
</dbReference>
<dbReference type="EMBL" id="SSMQ01000085">
    <property type="protein sequence ID" value="TKC96530.1"/>
    <property type="molecule type" value="Genomic_DNA"/>
</dbReference>
<dbReference type="Pfam" id="PF04116">
    <property type="entry name" value="FA_hydroxylase"/>
    <property type="match status" value="1"/>
</dbReference>
<evidence type="ECO:0000256" key="5">
    <source>
        <dbReference type="SAM" id="Phobius"/>
    </source>
</evidence>
<dbReference type="GO" id="GO:0016491">
    <property type="term" value="F:oxidoreductase activity"/>
    <property type="evidence" value="ECO:0007669"/>
    <property type="project" value="InterPro"/>
</dbReference>
<name>A0A4U1IQN1_9BACT</name>
<dbReference type="InterPro" id="IPR006694">
    <property type="entry name" value="Fatty_acid_hydroxylase"/>
</dbReference>
<keyword evidence="8" id="KW-1185">Reference proteome</keyword>
<reference evidence="7 8" key="1">
    <citation type="submission" date="2019-04" db="EMBL/GenBank/DDBJ databases">
        <authorList>
            <person name="Li Y."/>
            <person name="Wang J."/>
        </authorList>
    </citation>
    <scope>NUCLEOTIDE SEQUENCE [LARGE SCALE GENOMIC DNA]</scope>
    <source>
        <strain evidence="7 8">DSM 14668</strain>
    </source>
</reference>
<evidence type="ECO:0000256" key="1">
    <source>
        <dbReference type="ARBA" id="ARBA00004370"/>
    </source>
</evidence>
<dbReference type="OrthoDB" id="9770329at2"/>
<accession>A0A4U1IQN1</accession>
<dbReference type="GO" id="GO:0016020">
    <property type="term" value="C:membrane"/>
    <property type="evidence" value="ECO:0007669"/>
    <property type="project" value="UniProtKB-SubCell"/>
</dbReference>
<sequence length="246" mass="28678">MPHLTLPTIFTMASTLVFLVLERVRPGRVLPHVPGWHARALLLNLAQLGITLALNRVWVHVFQGASLFTVSALERPWLEGLIAWFVGTFFYYWWHRLRHANGFWRIFHQIHHSPARIEILTSFYKHPVEMASDALLSATIAYLLLGISLEGAFWFNFFAATGEYFYHGNFKSPRWLKWFIQTPELHSVHHELDVHRYNFSDLPLWDRLFGTYRDADAFAPQCGFPGTNERKLGAMLVFRDVYHDPS</sequence>
<feature type="transmembrane region" description="Helical" evidence="5">
    <location>
        <begin position="6"/>
        <end position="24"/>
    </location>
</feature>
<evidence type="ECO:0000256" key="3">
    <source>
        <dbReference type="ARBA" id="ARBA00022989"/>
    </source>
</evidence>
<feature type="transmembrane region" description="Helical" evidence="5">
    <location>
        <begin position="134"/>
        <end position="155"/>
    </location>
</feature>
<dbReference type="PANTHER" id="PTHR11863">
    <property type="entry name" value="STEROL DESATURASE"/>
    <property type="match status" value="1"/>
</dbReference>
<keyword evidence="3 5" id="KW-1133">Transmembrane helix</keyword>
<evidence type="ECO:0000313" key="7">
    <source>
        <dbReference type="EMBL" id="TKC96530.1"/>
    </source>
</evidence>
<dbReference type="RefSeq" id="WP_136935372.1">
    <property type="nucleotide sequence ID" value="NZ_SSMQ01000085.1"/>
</dbReference>
<evidence type="ECO:0000256" key="4">
    <source>
        <dbReference type="ARBA" id="ARBA00023136"/>
    </source>
</evidence>
<evidence type="ECO:0000259" key="6">
    <source>
        <dbReference type="Pfam" id="PF04116"/>
    </source>
</evidence>
<dbReference type="GO" id="GO:0005506">
    <property type="term" value="F:iron ion binding"/>
    <property type="evidence" value="ECO:0007669"/>
    <property type="project" value="InterPro"/>
</dbReference>
<feature type="domain" description="Fatty acid hydroxylase" evidence="6">
    <location>
        <begin position="81"/>
        <end position="211"/>
    </location>
</feature>
<comment type="subcellular location">
    <subcellularLocation>
        <location evidence="1">Membrane</location>
    </subcellularLocation>
</comment>
<dbReference type="AlphaFoldDB" id="A0A4U1IQN1"/>
<evidence type="ECO:0000313" key="8">
    <source>
        <dbReference type="Proteomes" id="UP000309215"/>
    </source>
</evidence>
<comment type="caution">
    <text evidence="7">The sequence shown here is derived from an EMBL/GenBank/DDBJ whole genome shotgun (WGS) entry which is preliminary data.</text>
</comment>
<keyword evidence="4 5" id="KW-0472">Membrane</keyword>
<feature type="transmembrane region" description="Helical" evidence="5">
    <location>
        <begin position="77"/>
        <end position="94"/>
    </location>
</feature>
<protein>
    <submittedName>
        <fullName evidence="7">Sterol desaturase family protein</fullName>
    </submittedName>
</protein>
<gene>
    <name evidence="7" type="ORF">E8A74_45170</name>
</gene>
<proteinExistence type="predicted"/>